<evidence type="ECO:0000256" key="1">
    <source>
        <dbReference type="ARBA" id="ARBA00022771"/>
    </source>
</evidence>
<evidence type="ECO:0000313" key="5">
    <source>
        <dbReference type="EMBL" id="CAI6367221.1"/>
    </source>
</evidence>
<organism evidence="5 6">
    <name type="scientific">Macrosiphum euphorbiae</name>
    <name type="common">potato aphid</name>
    <dbReference type="NCBI Taxonomy" id="13131"/>
    <lineage>
        <taxon>Eukaryota</taxon>
        <taxon>Metazoa</taxon>
        <taxon>Ecdysozoa</taxon>
        <taxon>Arthropoda</taxon>
        <taxon>Hexapoda</taxon>
        <taxon>Insecta</taxon>
        <taxon>Pterygota</taxon>
        <taxon>Neoptera</taxon>
        <taxon>Paraneoptera</taxon>
        <taxon>Hemiptera</taxon>
        <taxon>Sternorrhyncha</taxon>
        <taxon>Aphidomorpha</taxon>
        <taxon>Aphidoidea</taxon>
        <taxon>Aphididae</taxon>
        <taxon>Macrosiphini</taxon>
        <taxon>Macrosiphum</taxon>
    </lineage>
</organism>
<accession>A0AAV0XI55</accession>
<keyword evidence="6" id="KW-1185">Reference proteome</keyword>
<comment type="caution">
    <text evidence="5">The sequence shown here is derived from an EMBL/GenBank/DDBJ whole genome shotgun (WGS) entry which is preliminary data.</text>
</comment>
<evidence type="ECO:0000256" key="3">
    <source>
        <dbReference type="PROSITE-ProRule" id="PRU00175"/>
    </source>
</evidence>
<dbReference type="Pfam" id="PF10551">
    <property type="entry name" value="MULE"/>
    <property type="match status" value="1"/>
</dbReference>
<dbReference type="Gene3D" id="3.30.40.10">
    <property type="entry name" value="Zinc/RING finger domain, C3HC4 (zinc finger)"/>
    <property type="match status" value="1"/>
</dbReference>
<name>A0AAV0XI55_9HEMI</name>
<dbReference type="InterPro" id="IPR013083">
    <property type="entry name" value="Znf_RING/FYVE/PHD"/>
</dbReference>
<sequence>MDHQGFHYRCTKTIGGGKRYYVCATPNVYCKGTAIQLENGTIIIKKPHSHLGNSEAFNCMKVKKNFRGVLVDRAKSETKSLIEIYNEEAIRNPQAAVGYAWPTAEASMRQARRQIVPPLPHTVRELGEYLDLNNNRYICNNSLLYQGWINDSNDNYNIMFACQDLINAVVHQGATEMHADGTFKVVPSMPHCRQLFIIHLILQNHSIPVCFVLMQSKTEASYNAVLEKFKTKFPNVRPTLVMIDYETGLRNSFLNVYPEAVVSSCWFHYVQSLQKNVKKLGYTNYVKENLAAKMCVKMTAALALLPHNLIERGFQDIKTYAQDHQIQLSRFFTYFASFWIARKTPECFSVHGQSRRTNNNIESFHSTLKQNFQVMYPNLFTFLEHLKKITMKQHIIVDQLGQGLANSTALLSTGAITTKEFLLQCSHTTDRYLERELSWEDEHLSSEEEVQGPNFPIIASPNRMNMNANYDIAIENILEPEVNLFERDEVTNDPVPAAIIPALVNHPAAEINPPNNLEEEYDSSDFEIPEDAEMHMWQNFRDSDEYQDIIPFVRVPRNLHELYPQTAYEEDICIVCRVAPRTHAIIPCGHKVLCIDCLTQLEVRICPVCNSNIDNALRVWQ</sequence>
<dbReference type="Pfam" id="PF13920">
    <property type="entry name" value="zf-C3HC4_3"/>
    <property type="match status" value="1"/>
</dbReference>
<dbReference type="PANTHER" id="PTHR47160">
    <property type="entry name" value="PUTATIVE-RELATED"/>
    <property type="match status" value="1"/>
</dbReference>
<keyword evidence="1 3" id="KW-0479">Metal-binding</keyword>
<dbReference type="AlphaFoldDB" id="A0AAV0XI55"/>
<protein>
    <recommendedName>
        <fullName evidence="4">RING-type domain-containing protein</fullName>
    </recommendedName>
</protein>
<evidence type="ECO:0000256" key="2">
    <source>
        <dbReference type="ARBA" id="ARBA00022833"/>
    </source>
</evidence>
<gene>
    <name evidence="5" type="ORF">MEUPH1_LOCUS21718</name>
</gene>
<dbReference type="GO" id="GO:0008270">
    <property type="term" value="F:zinc ion binding"/>
    <property type="evidence" value="ECO:0007669"/>
    <property type="project" value="UniProtKB-KW"/>
</dbReference>
<dbReference type="Gene3D" id="2.20.25.240">
    <property type="match status" value="1"/>
</dbReference>
<dbReference type="SUPFAM" id="SSF57850">
    <property type="entry name" value="RING/U-box"/>
    <property type="match status" value="1"/>
</dbReference>
<dbReference type="InterPro" id="IPR018289">
    <property type="entry name" value="MULE_transposase_dom"/>
</dbReference>
<dbReference type="PROSITE" id="PS50089">
    <property type="entry name" value="ZF_RING_2"/>
    <property type="match status" value="1"/>
</dbReference>
<dbReference type="PANTHER" id="PTHR47160:SF10">
    <property type="entry name" value="MULE TRANSPOSASE DOMAIN-CONTAINING PROTEIN"/>
    <property type="match status" value="1"/>
</dbReference>
<evidence type="ECO:0000259" key="4">
    <source>
        <dbReference type="PROSITE" id="PS50089"/>
    </source>
</evidence>
<dbReference type="EMBL" id="CARXXK010000004">
    <property type="protein sequence ID" value="CAI6367221.1"/>
    <property type="molecule type" value="Genomic_DNA"/>
</dbReference>
<proteinExistence type="predicted"/>
<dbReference type="InterPro" id="IPR001841">
    <property type="entry name" value="Znf_RING"/>
</dbReference>
<feature type="domain" description="RING-type" evidence="4">
    <location>
        <begin position="573"/>
        <end position="610"/>
    </location>
</feature>
<dbReference type="Proteomes" id="UP001160148">
    <property type="component" value="Unassembled WGS sequence"/>
</dbReference>
<keyword evidence="2" id="KW-0862">Zinc</keyword>
<evidence type="ECO:0000313" key="6">
    <source>
        <dbReference type="Proteomes" id="UP001160148"/>
    </source>
</evidence>
<reference evidence="5 6" key="1">
    <citation type="submission" date="2023-01" db="EMBL/GenBank/DDBJ databases">
        <authorList>
            <person name="Whitehead M."/>
        </authorList>
    </citation>
    <scope>NUCLEOTIDE SEQUENCE [LARGE SCALE GENOMIC DNA]</scope>
</reference>
<keyword evidence="1 3" id="KW-0863">Zinc-finger</keyword>